<evidence type="ECO:0000259" key="2">
    <source>
        <dbReference type="Pfam" id="PF04194"/>
    </source>
</evidence>
<dbReference type="STRING" id="1884261.A0A5C3QK70"/>
<feature type="compositionally biased region" description="Low complexity" evidence="1">
    <location>
        <begin position="185"/>
        <end position="194"/>
    </location>
</feature>
<accession>A0A5C3QK70</accession>
<feature type="compositionally biased region" description="Basic and acidic residues" evidence="1">
    <location>
        <begin position="137"/>
        <end position="149"/>
    </location>
</feature>
<dbReference type="PANTHER" id="PTHR47524">
    <property type="entry name" value="20S RRNA ACCUMULATION PROTEIN 4"/>
    <property type="match status" value="1"/>
</dbReference>
<feature type="region of interest" description="Disordered" evidence="1">
    <location>
        <begin position="137"/>
        <end position="162"/>
    </location>
</feature>
<evidence type="ECO:0000313" key="3">
    <source>
        <dbReference type="EMBL" id="TFL02336.1"/>
    </source>
</evidence>
<dbReference type="PANTHER" id="PTHR47524:SF1">
    <property type="entry name" value="20S RRNA ACCUMULATION PROTEIN 4"/>
    <property type="match status" value="1"/>
</dbReference>
<proteinExistence type="predicted"/>
<evidence type="ECO:0000256" key="1">
    <source>
        <dbReference type="SAM" id="MobiDB-lite"/>
    </source>
</evidence>
<dbReference type="GO" id="GO:0030490">
    <property type="term" value="P:maturation of SSU-rRNA"/>
    <property type="evidence" value="ECO:0007669"/>
    <property type="project" value="TreeGrafter"/>
</dbReference>
<feature type="region of interest" description="Disordered" evidence="1">
    <location>
        <begin position="178"/>
        <end position="218"/>
    </location>
</feature>
<evidence type="ECO:0000313" key="4">
    <source>
        <dbReference type="Proteomes" id="UP000305067"/>
    </source>
</evidence>
<sequence>MSDDSDWSDSDSDLDVGGEVETNVLLGVPDGAVINESSDLADVAVSRLGGHPAFLSSKEPALESARCRACENTMELLVQMWCPFEDSPMDRALYVWGCAKKECQGKAGSVRAWRGLRFNGPYAAKLDQKKQYRAQELAKKQAAEEEAKRKAQTNPFSGKQTGASSAFGAFGLGDQLFGNAPPASKVPEVAPAKAEPTKPEEEEEDSDDSESSTESLVEALASTRISTSPWNTAPSYPAYYLSTTSEYAPSAKETEAVENVTQTPSTGTGTGDSWTTEAYENSINVDQVFERFTRRVGWEGEQCVRYELAGTPLLFSSDSIFSALFPVSSSTQKRQYVSHLPTALVPPCESCNAERVFECQMMPNVNNILRKKQASDEEQNSSVSSEERVKQLKDTTGMGWGTCLVFSCPKDCCVEAGKEAKECWKEEIVLIQQDE</sequence>
<reference evidence="3 4" key="1">
    <citation type="journal article" date="2019" name="Nat. Ecol. Evol.">
        <title>Megaphylogeny resolves global patterns of mushroom evolution.</title>
        <authorList>
            <person name="Varga T."/>
            <person name="Krizsan K."/>
            <person name="Foldi C."/>
            <person name="Dima B."/>
            <person name="Sanchez-Garcia M."/>
            <person name="Sanchez-Ramirez S."/>
            <person name="Szollosi G.J."/>
            <person name="Szarkandi J.G."/>
            <person name="Papp V."/>
            <person name="Albert L."/>
            <person name="Andreopoulos W."/>
            <person name="Angelini C."/>
            <person name="Antonin V."/>
            <person name="Barry K.W."/>
            <person name="Bougher N.L."/>
            <person name="Buchanan P."/>
            <person name="Buyck B."/>
            <person name="Bense V."/>
            <person name="Catcheside P."/>
            <person name="Chovatia M."/>
            <person name="Cooper J."/>
            <person name="Damon W."/>
            <person name="Desjardin D."/>
            <person name="Finy P."/>
            <person name="Geml J."/>
            <person name="Haridas S."/>
            <person name="Hughes K."/>
            <person name="Justo A."/>
            <person name="Karasinski D."/>
            <person name="Kautmanova I."/>
            <person name="Kiss B."/>
            <person name="Kocsube S."/>
            <person name="Kotiranta H."/>
            <person name="LaButti K.M."/>
            <person name="Lechner B.E."/>
            <person name="Liimatainen K."/>
            <person name="Lipzen A."/>
            <person name="Lukacs Z."/>
            <person name="Mihaltcheva S."/>
            <person name="Morgado L.N."/>
            <person name="Niskanen T."/>
            <person name="Noordeloos M.E."/>
            <person name="Ohm R.A."/>
            <person name="Ortiz-Santana B."/>
            <person name="Ovrebo C."/>
            <person name="Racz N."/>
            <person name="Riley R."/>
            <person name="Savchenko A."/>
            <person name="Shiryaev A."/>
            <person name="Soop K."/>
            <person name="Spirin V."/>
            <person name="Szebenyi C."/>
            <person name="Tomsovsky M."/>
            <person name="Tulloss R.E."/>
            <person name="Uehling J."/>
            <person name="Grigoriev I.V."/>
            <person name="Vagvolgyi C."/>
            <person name="Papp T."/>
            <person name="Martin F.M."/>
            <person name="Miettinen O."/>
            <person name="Hibbett D.S."/>
            <person name="Nagy L.G."/>
        </authorList>
    </citation>
    <scope>NUCLEOTIDE SEQUENCE [LARGE SCALE GENOMIC DNA]</scope>
    <source>
        <strain evidence="3 4">CBS 309.79</strain>
    </source>
</reference>
<protein>
    <submittedName>
        <fullName evidence="3">Programmed cell death protein 2</fullName>
    </submittedName>
</protein>
<feature type="region of interest" description="Disordered" evidence="1">
    <location>
        <begin position="255"/>
        <end position="275"/>
    </location>
</feature>
<dbReference type="EMBL" id="ML178822">
    <property type="protein sequence ID" value="TFL02336.1"/>
    <property type="molecule type" value="Genomic_DNA"/>
</dbReference>
<name>A0A5C3QK70_9AGAR</name>
<dbReference type="Proteomes" id="UP000305067">
    <property type="component" value="Unassembled WGS sequence"/>
</dbReference>
<feature type="domain" description="Programmed cell death protein 2 C-terminal" evidence="2">
    <location>
        <begin position="286"/>
        <end position="433"/>
    </location>
</feature>
<dbReference type="Pfam" id="PF04194">
    <property type="entry name" value="PDCD2_C"/>
    <property type="match status" value="1"/>
</dbReference>
<organism evidence="3 4">
    <name type="scientific">Pterulicium gracile</name>
    <dbReference type="NCBI Taxonomy" id="1884261"/>
    <lineage>
        <taxon>Eukaryota</taxon>
        <taxon>Fungi</taxon>
        <taxon>Dikarya</taxon>
        <taxon>Basidiomycota</taxon>
        <taxon>Agaricomycotina</taxon>
        <taxon>Agaricomycetes</taxon>
        <taxon>Agaricomycetidae</taxon>
        <taxon>Agaricales</taxon>
        <taxon>Pleurotineae</taxon>
        <taxon>Pterulaceae</taxon>
        <taxon>Pterulicium</taxon>
    </lineage>
</organism>
<dbReference type="GO" id="GO:0005737">
    <property type="term" value="C:cytoplasm"/>
    <property type="evidence" value="ECO:0007669"/>
    <property type="project" value="InterPro"/>
</dbReference>
<dbReference type="AlphaFoldDB" id="A0A5C3QK70"/>
<feature type="compositionally biased region" description="Low complexity" evidence="1">
    <location>
        <begin position="261"/>
        <end position="275"/>
    </location>
</feature>
<dbReference type="InterPro" id="IPR007320">
    <property type="entry name" value="PDCD2_C"/>
</dbReference>
<keyword evidence="4" id="KW-1185">Reference proteome</keyword>
<dbReference type="OrthoDB" id="443682at2759"/>
<gene>
    <name evidence="3" type="ORF">BDV98DRAFT_565651</name>
</gene>
<feature type="compositionally biased region" description="Acidic residues" evidence="1">
    <location>
        <begin position="200"/>
        <end position="211"/>
    </location>
</feature>